<organism evidence="5 6">
    <name type="scientific">Candidatus Faeciplasma pullistercoris</name>
    <dbReference type="NCBI Taxonomy" id="2840800"/>
    <lineage>
        <taxon>Bacteria</taxon>
        <taxon>Bacillati</taxon>
        <taxon>Bacillota</taxon>
        <taxon>Clostridia</taxon>
        <taxon>Eubacteriales</taxon>
        <taxon>Oscillospiraceae</taxon>
        <taxon>Oscillospiraceae incertae sedis</taxon>
        <taxon>Candidatus Faeciplasma</taxon>
    </lineage>
</organism>
<protein>
    <recommendedName>
        <fullName evidence="4">Carbohydrate-binding domain-containing protein</fullName>
    </recommendedName>
</protein>
<keyword evidence="2" id="KW-0812">Transmembrane</keyword>
<feature type="signal peptide" evidence="3">
    <location>
        <begin position="1"/>
        <end position="18"/>
    </location>
</feature>
<evidence type="ECO:0000259" key="4">
    <source>
        <dbReference type="Pfam" id="PF06452"/>
    </source>
</evidence>
<dbReference type="Gene3D" id="2.60.40.1190">
    <property type="match status" value="1"/>
</dbReference>
<feature type="transmembrane region" description="Helical" evidence="2">
    <location>
        <begin position="562"/>
        <end position="582"/>
    </location>
</feature>
<dbReference type="InterPro" id="IPR010502">
    <property type="entry name" value="Carb-bd_dom_fam9"/>
</dbReference>
<feature type="domain" description="Carbohydrate-binding" evidence="4">
    <location>
        <begin position="40"/>
        <end position="197"/>
    </location>
</feature>
<name>A0A9D1KKI2_9FIRM</name>
<dbReference type="AlphaFoldDB" id="A0A9D1KKI2"/>
<dbReference type="GO" id="GO:0016052">
    <property type="term" value="P:carbohydrate catabolic process"/>
    <property type="evidence" value="ECO:0007669"/>
    <property type="project" value="InterPro"/>
</dbReference>
<evidence type="ECO:0000256" key="1">
    <source>
        <dbReference type="SAM" id="MobiDB-lite"/>
    </source>
</evidence>
<keyword evidence="2" id="KW-0472">Membrane</keyword>
<evidence type="ECO:0000313" key="6">
    <source>
        <dbReference type="Proteomes" id="UP000824136"/>
    </source>
</evidence>
<accession>A0A9D1KKI2</accession>
<reference evidence="5" key="1">
    <citation type="submission" date="2020-10" db="EMBL/GenBank/DDBJ databases">
        <authorList>
            <person name="Gilroy R."/>
        </authorList>
    </citation>
    <scope>NUCLEOTIDE SEQUENCE</scope>
    <source>
        <strain evidence="5">CHK33-4379</strain>
    </source>
</reference>
<dbReference type="Pfam" id="PF06452">
    <property type="entry name" value="CBM9_1"/>
    <property type="match status" value="1"/>
</dbReference>
<sequence>MKKVIAITLAVLMFCVNAAVVAVADTADIVKQSVEGTAVIDGTKDEAYADALTLEIKQKGMFNGDGSLLDEPEGVVYIINDAEFVYMYVDVLDDNLDNANTNNYAKDSVEVFWMVDNEKAQIRYHYDGTVDEDSGVNVESATVLTDTGYAVETKIPITDVYDNKLEICVQINCCENGSRLYTCFIDGNADGDDAWQRSNRESVYDCWWTLELAGEFEDTYTKEFSIKPTDNLYPVADDDYYGLMSIPLAVSASSQSRVDWTSVSFGDSYVMYLGDTIEVSWTDTKLLANWTDTSTNNFSVTPKLTLNFADNGILAEGIAEGSEVGTAGYVGYYSFSYGDVTFTSEGYEDVVIPGDSIENFKLTSRQEDGWVSGGTYDHDFASDIMDTLGLNIEQLCDYIYNLTSISTTVTFDGYNNIPAETVAAMQADAEAKDAELVTMVAEKKAAIEAAAAIIADEAAELADKEAALADAAAAADEAVTAAGNYPLAAEAAAELPAMVEELTATVTELQEAAAAEPEVTEPAEEEPEAETEEPEEEPEAEVTEPVAEEETDESSSGSSTTVIIIVVVVVVIAIIAVVAVLGKKKKA</sequence>
<keyword evidence="3" id="KW-0732">Signal</keyword>
<dbReference type="SUPFAM" id="SSF49344">
    <property type="entry name" value="CBD9-like"/>
    <property type="match status" value="1"/>
</dbReference>
<keyword evidence="2" id="KW-1133">Transmembrane helix</keyword>
<proteinExistence type="predicted"/>
<feature type="compositionally biased region" description="Acidic residues" evidence="1">
    <location>
        <begin position="518"/>
        <end position="553"/>
    </location>
</feature>
<comment type="caution">
    <text evidence="5">The sequence shown here is derived from an EMBL/GenBank/DDBJ whole genome shotgun (WGS) entry which is preliminary data.</text>
</comment>
<dbReference type="Proteomes" id="UP000824136">
    <property type="component" value="Unassembled WGS sequence"/>
</dbReference>
<reference evidence="5" key="2">
    <citation type="journal article" date="2021" name="PeerJ">
        <title>Extensive microbial diversity within the chicken gut microbiome revealed by metagenomics and culture.</title>
        <authorList>
            <person name="Gilroy R."/>
            <person name="Ravi A."/>
            <person name="Getino M."/>
            <person name="Pursley I."/>
            <person name="Horton D.L."/>
            <person name="Alikhan N.F."/>
            <person name="Baker D."/>
            <person name="Gharbi K."/>
            <person name="Hall N."/>
            <person name="Watson M."/>
            <person name="Adriaenssens E.M."/>
            <person name="Foster-Nyarko E."/>
            <person name="Jarju S."/>
            <person name="Secka A."/>
            <person name="Antonio M."/>
            <person name="Oren A."/>
            <person name="Chaudhuri R.R."/>
            <person name="La Ragione R."/>
            <person name="Hildebrand F."/>
            <person name="Pallen M.J."/>
        </authorList>
    </citation>
    <scope>NUCLEOTIDE SEQUENCE</scope>
    <source>
        <strain evidence="5">CHK33-4379</strain>
    </source>
</reference>
<dbReference type="GO" id="GO:0030246">
    <property type="term" value="F:carbohydrate binding"/>
    <property type="evidence" value="ECO:0007669"/>
    <property type="project" value="InterPro"/>
</dbReference>
<evidence type="ECO:0000256" key="2">
    <source>
        <dbReference type="SAM" id="Phobius"/>
    </source>
</evidence>
<feature type="chain" id="PRO_5039390945" description="Carbohydrate-binding domain-containing protein" evidence="3">
    <location>
        <begin position="19"/>
        <end position="587"/>
    </location>
</feature>
<gene>
    <name evidence="5" type="ORF">IAC39_05310</name>
</gene>
<feature type="region of interest" description="Disordered" evidence="1">
    <location>
        <begin position="511"/>
        <end position="557"/>
    </location>
</feature>
<dbReference type="GO" id="GO:0004553">
    <property type="term" value="F:hydrolase activity, hydrolyzing O-glycosyl compounds"/>
    <property type="evidence" value="ECO:0007669"/>
    <property type="project" value="InterPro"/>
</dbReference>
<dbReference type="EMBL" id="DVLL01000020">
    <property type="protein sequence ID" value="HIT59106.1"/>
    <property type="molecule type" value="Genomic_DNA"/>
</dbReference>
<evidence type="ECO:0000313" key="5">
    <source>
        <dbReference type="EMBL" id="HIT59106.1"/>
    </source>
</evidence>
<evidence type="ECO:0000256" key="3">
    <source>
        <dbReference type="SAM" id="SignalP"/>
    </source>
</evidence>